<dbReference type="GO" id="GO:0046872">
    <property type="term" value="F:metal ion binding"/>
    <property type="evidence" value="ECO:0007669"/>
    <property type="project" value="UniProtKB-KW"/>
</dbReference>
<evidence type="ECO:0000256" key="1">
    <source>
        <dbReference type="ARBA" id="ARBA00012494"/>
    </source>
</evidence>
<evidence type="ECO:0007829" key="12">
    <source>
        <dbReference type="PDB" id="4GZK"/>
    </source>
</evidence>
<dbReference type="SMR" id="Q94M06"/>
<feature type="binding site" evidence="12">
    <location>
        <position position="269"/>
    </location>
    <ligand>
        <name>Mg(2+)</name>
        <dbReference type="ChEBI" id="CHEBI:18420"/>
        <label>2</label>
    </ligand>
</feature>
<keyword evidence="3" id="KW-0808">Transferase</keyword>
<evidence type="ECO:0000313" key="11">
    <source>
        <dbReference type="Proteomes" id="UP000001051"/>
    </source>
</evidence>
<name>Q94M06_9VIRU</name>
<gene>
    <name evidence="10" type="primary">2</name>
</gene>
<dbReference type="GO" id="GO:0003968">
    <property type="term" value="F:RNA-directed RNA polymerase activity"/>
    <property type="evidence" value="ECO:0007669"/>
    <property type="project" value="UniProtKB-KW"/>
</dbReference>
<proteinExistence type="evidence at protein level"/>
<feature type="binding site" evidence="13">
    <location>
        <position position="507"/>
    </location>
    <ligand>
        <name>Mg(2+)</name>
        <dbReference type="ChEBI" id="CHEBI:18420"/>
        <label>4</label>
    </ligand>
</feature>
<evidence type="ECO:0000256" key="5">
    <source>
        <dbReference type="ARBA" id="ARBA00022741"/>
    </source>
</evidence>
<evidence type="ECO:0000313" key="10">
    <source>
        <dbReference type="EMBL" id="AAL01107.1"/>
    </source>
</evidence>
<feature type="binding site" evidence="12">
    <location>
        <position position="626"/>
    </location>
    <ligand>
        <name>Mg(2+)</name>
        <dbReference type="ChEBI" id="CHEBI:18420"/>
        <label>5</label>
    </ligand>
</feature>
<evidence type="ECO:0000256" key="3">
    <source>
        <dbReference type="ARBA" id="ARBA00022679"/>
    </source>
</evidence>
<protein>
    <recommendedName>
        <fullName evidence="1">RNA-directed RNA polymerase</fullName>
        <ecNumber evidence="1">2.7.7.48</ecNumber>
    </recommendedName>
</protein>
<feature type="binding site" evidence="12">
    <location>
        <position position="503"/>
    </location>
    <ligand>
        <name>Mg(2+)</name>
        <dbReference type="ChEBI" id="CHEBI:18420"/>
        <label>3</label>
    </ligand>
</feature>
<dbReference type="SUPFAM" id="SSF56672">
    <property type="entry name" value="DNA/RNA polymerases"/>
    <property type="match status" value="1"/>
</dbReference>
<dbReference type="PDB" id="4GZK">
    <property type="method" value="X-ray"/>
    <property type="resolution" value="1.69 A"/>
    <property type="chains" value="A=1-659"/>
</dbReference>
<dbReference type="InterPro" id="IPR016406">
    <property type="entry name" value="Cystovir_RNA-dir_pol"/>
</dbReference>
<evidence type="ECO:0000256" key="2">
    <source>
        <dbReference type="ARBA" id="ARBA00022484"/>
    </source>
</evidence>
<dbReference type="Proteomes" id="UP000001051">
    <property type="component" value="Genome"/>
</dbReference>
<dbReference type="PDBsum" id="4GZK"/>
<keyword evidence="7 12" id="KW-0479">Metal-binding</keyword>
<dbReference type="PDBsum" id="4IEG"/>
<dbReference type="BRENDA" id="2.7.7.48">
    <property type="organism ID" value="14777"/>
</dbReference>
<organism evidence="10 11">
    <name type="scientific">Pseudomonas phage phi12</name>
    <dbReference type="NCBI Taxonomy" id="161736"/>
    <lineage>
        <taxon>Viruses</taxon>
        <taxon>Riboviria</taxon>
        <taxon>Orthornavirae</taxon>
        <taxon>Duplornaviricota</taxon>
        <taxon>Vidaverviricetes</taxon>
        <taxon>Mindivirales</taxon>
        <taxon>Cystoviridae</taxon>
        <taxon>Betacystovirus</taxon>
        <taxon>Betacystovirus phi12</taxon>
        <taxon>Cystovirus phi12</taxon>
    </lineage>
</organism>
<feature type="binding site" evidence="12">
    <location>
        <position position="629"/>
    </location>
    <ligand>
        <name>Mg(2+)</name>
        <dbReference type="ChEBI" id="CHEBI:18420"/>
        <label>5</label>
    </ligand>
</feature>
<keyword evidence="5" id="KW-0547">Nucleotide-binding</keyword>
<keyword evidence="2 10" id="KW-0696">RNA-directed RNA polymerase</keyword>
<dbReference type="OrthoDB" id="9164at10239"/>
<evidence type="ECO:0000256" key="4">
    <source>
        <dbReference type="ARBA" id="ARBA00022695"/>
    </source>
</evidence>
<dbReference type="GO" id="GO:0000166">
    <property type="term" value="F:nucleotide binding"/>
    <property type="evidence" value="ECO:0007669"/>
    <property type="project" value="UniProtKB-KW"/>
</dbReference>
<keyword evidence="4" id="KW-0548">Nucleotidyltransferase</keyword>
<keyword evidence="11" id="KW-1185">Reference proteome</keyword>
<dbReference type="PIRSF" id="PIRSF004131">
    <property type="entry name" value="RNA_pol_phage_P2"/>
    <property type="match status" value="1"/>
</dbReference>
<evidence type="ECO:0000256" key="7">
    <source>
        <dbReference type="PIRSR" id="PIRSR004131-1"/>
    </source>
</evidence>
<dbReference type="EC" id="2.7.7.48" evidence="1"/>
<dbReference type="EvolutionaryTrace" id="Q94M06"/>
<evidence type="ECO:0000259" key="9">
    <source>
        <dbReference type="PROSITE" id="PS50522"/>
    </source>
</evidence>
<dbReference type="EMBL" id="AF408636">
    <property type="protein sequence ID" value="AAL01107.1"/>
    <property type="molecule type" value="Genomic_RNA"/>
</dbReference>
<dbReference type="PROSITE" id="PS50522">
    <property type="entry name" value="RDRP_PHAGE"/>
    <property type="match status" value="1"/>
</dbReference>
<feature type="domain" description="RdRp catalytic" evidence="9">
    <location>
        <begin position="348"/>
        <end position="501"/>
    </location>
</feature>
<feature type="binding site" evidence="13">
    <location>
        <position position="503"/>
    </location>
    <ligand>
        <name>Mg(2+)</name>
        <dbReference type="ChEBI" id="CHEBI:18420"/>
        <label>4</label>
    </ligand>
</feature>
<dbReference type="GO" id="GO:0039694">
    <property type="term" value="P:viral RNA genome replication"/>
    <property type="evidence" value="ECO:0007669"/>
    <property type="project" value="InterPro"/>
</dbReference>
<dbReference type="InterPro" id="IPR043502">
    <property type="entry name" value="DNA/RNA_pol_sf"/>
</dbReference>
<dbReference type="InterPro" id="IPR007096">
    <property type="entry name" value="RNA-dir_Rpol_cat_phage"/>
</dbReference>
<accession>Q94M06</accession>
<evidence type="ECO:0000256" key="6">
    <source>
        <dbReference type="ARBA" id="ARBA00022953"/>
    </source>
</evidence>
<feature type="binding site" evidence="12">
    <location>
        <position position="28"/>
    </location>
    <ligand>
        <name>Mg(2+)</name>
        <dbReference type="ChEBI" id="CHEBI:18420"/>
        <label>1</label>
    </ligand>
</feature>
<feature type="binding site" evidence="7">
    <location>
        <position position="469"/>
    </location>
    <ligand>
        <name>Mg(2+)</name>
        <dbReference type="ChEBI" id="CHEBI:18420"/>
    </ligand>
</feature>
<dbReference type="PDB" id="4IEG">
    <property type="method" value="X-ray"/>
    <property type="resolution" value="2.10 A"/>
    <property type="chains" value="A/B/C/D=1-659"/>
</dbReference>
<evidence type="ECO:0000256" key="8">
    <source>
        <dbReference type="SAM" id="MobiDB-lite"/>
    </source>
</evidence>
<sequence>MMPTNESPKHAETRIVTDAPRNSESVGDHLFNGGVNHHDEDPDAYTKMYGPLVGYDPRNPTTLFANARQTGTQLVAPRKAREILTGIYSFEPTVLAFQREFVKRANAVAQPDLNSDGFSLNGLHTTFDSIRSVSGYPQWPVSALPKSNVGLLRDLKLQERMTARQVVIAREIWKRVWGHMKPTAIKIPKMSTSGPPRNVNDAEMKLQYALALFSGNRYNGYLDAFKSGDLSRFYRDYEAAVIMGTNVRWQVDNPGKKRDYWAQADIERELAPSKRPITTKVEINGTVYDDFAAMRTRLVNAGPWTINVALQPFATGCMNAMFELYRATWHPDEDKIAGFLEGKHAFFGDVSSYDHSFSEEKIDLSLEVGKEFISPEIMELASSLFYAAYFTRPLGPDDGPQLVGNPNRYLEKQVKAGNRSGHAFTSLFAKVWKVIDTVSKFDQMGYDVVANMDAILKGDMPFGCINNGDDEIVWFKSERDYRLFLRLLETQPQEQRMFKVGPEEGAVFSGSVYQLIGPLKYQAVERITTPFQRIICPERSIGGNFRKFWPLGILERYNKRNSHPVLEEVWRVFDDTYATLMEPHYGSFLGIVQRAHKEIPFSVDDLSWKEIMVLDDPNKMYHRFTDEEIRDQVQESAFRKLQPIFFERMFKEHYKGNYV</sequence>
<keyword evidence="12 13" id="KW-0002">3D-structure</keyword>
<reference evidence="10 11" key="2">
    <citation type="journal article" date="2002" name="Virology">
        <title>Characterization of phi12, a bacteriophage related to phi6: nucleotide sequence of the large double-stranded RNA.</title>
        <authorList>
            <person name="Gottlieb P."/>
            <person name="Potgieter C."/>
            <person name="Wei H."/>
            <person name="Toporovsky I."/>
        </authorList>
    </citation>
    <scope>NUCLEOTIDE SEQUENCE [LARGE SCALE GENOMIC DNA]</scope>
</reference>
<feature type="binding site" evidence="12">
    <location>
        <position position="470"/>
    </location>
    <ligand>
        <name>Mg(2+)</name>
        <dbReference type="ChEBI" id="CHEBI:18420"/>
        <label>3</label>
    </ligand>
</feature>
<feature type="binding site" evidence="13">
    <location>
        <position position="470"/>
    </location>
    <ligand>
        <name>Mg(2+)</name>
        <dbReference type="ChEBI" id="CHEBI:18420"/>
        <label>4</label>
    </ligand>
</feature>
<evidence type="ECO:0007829" key="13">
    <source>
        <dbReference type="PDB" id="4IEG"/>
    </source>
</evidence>
<keyword evidence="6" id="KW-0693">Viral RNA replication</keyword>
<reference evidence="12 13" key="3">
    <citation type="journal article" date="2013" name="Proteins">
        <title>Structure of the RNA-directed RNA polymerase from the cystovirus phi12.</title>
        <authorList>
            <person name="Ren Z."/>
            <person name="C Franklin M."/>
            <person name="Ghose R."/>
        </authorList>
    </citation>
    <scope>X-RAY CRYSTALLOGRAPHY (1.69 ANGSTROMS) IN COMPLEX WITH MG(2+)</scope>
</reference>
<dbReference type="KEGG" id="vg:984327"/>
<feature type="binding site" evidence="12">
    <location>
        <position position="348"/>
    </location>
    <ligand>
        <name>Mg(2+)</name>
        <dbReference type="ChEBI" id="CHEBI:18420"/>
        <label>3</label>
    </ligand>
</feature>
<reference evidence="11" key="1">
    <citation type="journal article" date="2002" name="Virology">
        <title>Characterization of phi 12, a bacteriophage related to phi 6: nucleotide sequence of the small and middle double-stranded RNA.</title>
        <authorList>
            <person name="Gottlieb P."/>
            <person name="Wei H."/>
            <person name="Potgieter C."/>
            <person name="Toporovsky I."/>
        </authorList>
    </citation>
    <scope>NUCLEOTIDE SEQUENCE [LARGE SCALE GENOMIC DNA]</scope>
</reference>
<feature type="region of interest" description="Disordered" evidence="8">
    <location>
        <begin position="1"/>
        <end position="39"/>
    </location>
</feature>
<keyword evidence="7" id="KW-0460">Magnesium</keyword>